<dbReference type="PATRIC" id="fig|570156.3.peg.3044"/>
<evidence type="ECO:0000259" key="2">
    <source>
        <dbReference type="Pfam" id="PF10675"/>
    </source>
</evidence>
<evidence type="ECO:0000313" key="3">
    <source>
        <dbReference type="EMBL" id="KPM83939.1"/>
    </source>
</evidence>
<keyword evidence="1" id="KW-0812">Transmembrane</keyword>
<dbReference type="EMBL" id="LJTC01000005">
    <property type="protein sequence ID" value="KPM83939.1"/>
    <property type="molecule type" value="Genomic_DNA"/>
</dbReference>
<protein>
    <recommendedName>
        <fullName evidence="2">DUF2489 domain-containing protein</fullName>
    </recommendedName>
</protein>
<feature type="transmembrane region" description="Helical" evidence="1">
    <location>
        <begin position="6"/>
        <end position="28"/>
    </location>
</feature>
<evidence type="ECO:0000256" key="1">
    <source>
        <dbReference type="SAM" id="Phobius"/>
    </source>
</evidence>
<dbReference type="OrthoDB" id="5293867at2"/>
<name>A0A0P7DS13_9GAMM</name>
<dbReference type="STRING" id="570156.AOG27_09875"/>
<feature type="domain" description="DUF2489" evidence="2">
    <location>
        <begin position="16"/>
        <end position="155"/>
    </location>
</feature>
<comment type="caution">
    <text evidence="3">The sequence shown here is derived from an EMBL/GenBank/DDBJ whole genome shotgun (WGS) entry which is preliminary data.</text>
</comment>
<dbReference type="Pfam" id="PF10675">
    <property type="entry name" value="DUF2489"/>
    <property type="match status" value="1"/>
</dbReference>
<accession>A0A0P7DS13</accession>
<keyword evidence="1" id="KW-0472">Membrane</keyword>
<keyword evidence="1" id="KW-1133">Transmembrane helix</keyword>
<dbReference type="RefSeq" id="WP_054552853.1">
    <property type="nucleotide sequence ID" value="NZ_LJTC01000005.1"/>
</dbReference>
<evidence type="ECO:0000313" key="4">
    <source>
        <dbReference type="Proteomes" id="UP000050378"/>
    </source>
</evidence>
<reference evidence="3 4" key="1">
    <citation type="submission" date="2015-09" db="EMBL/GenBank/DDBJ databases">
        <title>Draft Genome Sequence of Pseudoalteromonas lipolytica UCD-48B.</title>
        <authorList>
            <person name="Krusor M."/>
            <person name="Coil D.A."/>
            <person name="Lang J.M."/>
            <person name="Eisen J.A."/>
            <person name="Alexiev A."/>
        </authorList>
    </citation>
    <scope>NUCLEOTIDE SEQUENCE [LARGE SCALE GENOMIC DNA]</scope>
    <source>
        <strain evidence="3 4">UCD-48B</strain>
    </source>
</reference>
<gene>
    <name evidence="3" type="ORF">AOG27_09875</name>
</gene>
<organism evidence="3 4">
    <name type="scientific">Pseudoalteromonas lipolytica</name>
    <dbReference type="NCBI Taxonomy" id="570156"/>
    <lineage>
        <taxon>Bacteria</taxon>
        <taxon>Pseudomonadati</taxon>
        <taxon>Pseudomonadota</taxon>
        <taxon>Gammaproteobacteria</taxon>
        <taxon>Alteromonadales</taxon>
        <taxon>Pseudoalteromonadaceae</taxon>
        <taxon>Pseudoalteromonas</taxon>
    </lineage>
</organism>
<dbReference type="AlphaFoldDB" id="A0A0P7DS13"/>
<proteinExistence type="predicted"/>
<dbReference type="Proteomes" id="UP000050378">
    <property type="component" value="Unassembled WGS sequence"/>
</dbReference>
<sequence>MSTTLIIAILIGAAIIAGLAFYAGQLLYKLKEQNKLIAKKQAEHEQKLAASKAKRNAKLADSIHLIARAMNEEQCEFSEGCLRIWVLISQYSFAEEFELSERYPGIFKMYEVVKDMPTHDARKKYSKKEIFKMDTARWRAEEQHSDEIKADCARIIEEFKAAPGSENVVFN</sequence>
<dbReference type="InterPro" id="IPR019617">
    <property type="entry name" value="DUF2489"/>
</dbReference>